<proteinExistence type="predicted"/>
<protein>
    <recommendedName>
        <fullName evidence="4">DUF2524 domain-containing protein</fullName>
    </recommendedName>
</protein>
<dbReference type="EMBL" id="JBHRRZ010000039">
    <property type="protein sequence ID" value="MFC2949858.1"/>
    <property type="molecule type" value="Genomic_DNA"/>
</dbReference>
<dbReference type="Proteomes" id="UP001595387">
    <property type="component" value="Unassembled WGS sequence"/>
</dbReference>
<reference evidence="3" key="1">
    <citation type="journal article" date="2019" name="Int. J. Syst. Evol. Microbiol.">
        <title>The Global Catalogue of Microorganisms (GCM) 10K type strain sequencing project: providing services to taxonomists for standard genome sequencing and annotation.</title>
        <authorList>
            <consortium name="The Broad Institute Genomics Platform"/>
            <consortium name="The Broad Institute Genome Sequencing Center for Infectious Disease"/>
            <person name="Wu L."/>
            <person name="Ma J."/>
        </authorList>
    </citation>
    <scope>NUCLEOTIDE SEQUENCE [LARGE SCALE GENOMIC DNA]</scope>
    <source>
        <strain evidence="3">KCTC 13193</strain>
    </source>
</reference>
<feature type="coiled-coil region" evidence="1">
    <location>
        <begin position="2"/>
        <end position="85"/>
    </location>
</feature>
<evidence type="ECO:0000313" key="2">
    <source>
        <dbReference type="EMBL" id="MFC2949858.1"/>
    </source>
</evidence>
<evidence type="ECO:0008006" key="4">
    <source>
        <dbReference type="Google" id="ProtNLM"/>
    </source>
</evidence>
<gene>
    <name evidence="2" type="ORF">ACFODW_16160</name>
</gene>
<keyword evidence="1" id="KW-0175">Coiled coil</keyword>
<sequence length="90" mass="10431">MAENLHQRLQKASHQIDEAQEAVRLAQGQDAELIEKAYDQLQHAEWELQQAQHEAGKEATENPQFQQAYQQLHDTRQQVQEAKQNNSDVL</sequence>
<evidence type="ECO:0000256" key="1">
    <source>
        <dbReference type="SAM" id="Coils"/>
    </source>
</evidence>
<keyword evidence="3" id="KW-1185">Reference proteome</keyword>
<dbReference type="RefSeq" id="WP_390307825.1">
    <property type="nucleotide sequence ID" value="NZ_JBHRRZ010000039.1"/>
</dbReference>
<name>A0ABV7AA65_9BACI</name>
<organism evidence="2 3">
    <name type="scientific">Virgibacillus sediminis</name>
    <dbReference type="NCBI Taxonomy" id="202260"/>
    <lineage>
        <taxon>Bacteria</taxon>
        <taxon>Bacillati</taxon>
        <taxon>Bacillota</taxon>
        <taxon>Bacilli</taxon>
        <taxon>Bacillales</taxon>
        <taxon>Bacillaceae</taxon>
        <taxon>Virgibacillus</taxon>
    </lineage>
</organism>
<comment type="caution">
    <text evidence="2">The sequence shown here is derived from an EMBL/GenBank/DDBJ whole genome shotgun (WGS) entry which is preliminary data.</text>
</comment>
<evidence type="ECO:0000313" key="3">
    <source>
        <dbReference type="Proteomes" id="UP001595387"/>
    </source>
</evidence>
<accession>A0ABV7AA65</accession>